<feature type="region of interest" description="Disordered" evidence="1">
    <location>
        <begin position="50"/>
        <end position="97"/>
    </location>
</feature>
<evidence type="ECO:0000313" key="2">
    <source>
        <dbReference type="EMBL" id="KAG5482584.1"/>
    </source>
</evidence>
<dbReference type="InterPro" id="IPR032675">
    <property type="entry name" value="LRR_dom_sf"/>
</dbReference>
<feature type="compositionally biased region" description="Basic and acidic residues" evidence="1">
    <location>
        <begin position="586"/>
        <end position="595"/>
    </location>
</feature>
<accession>A0A836KP85</accession>
<feature type="compositionally biased region" description="Low complexity" evidence="1">
    <location>
        <begin position="632"/>
        <end position="650"/>
    </location>
</feature>
<feature type="compositionally biased region" description="Low complexity" evidence="1">
    <location>
        <begin position="304"/>
        <end position="324"/>
    </location>
</feature>
<feature type="compositionally biased region" description="Polar residues" evidence="1">
    <location>
        <begin position="288"/>
        <end position="297"/>
    </location>
</feature>
<evidence type="ECO:0008006" key="4">
    <source>
        <dbReference type="Google" id="ProtNLM"/>
    </source>
</evidence>
<protein>
    <recommendedName>
        <fullName evidence="4">Leucine-rich repeat protein</fullName>
    </recommendedName>
</protein>
<dbReference type="EMBL" id="JAFHKP010000016">
    <property type="protein sequence ID" value="KAG5482584.1"/>
    <property type="molecule type" value="Genomic_DNA"/>
</dbReference>
<reference evidence="2 3" key="1">
    <citation type="submission" date="2021-02" db="EMBL/GenBank/DDBJ databases">
        <title>Leishmania (Mundinia) enrietti genome sequencing and assembly.</title>
        <authorList>
            <person name="Almutairi H."/>
            <person name="Gatherer D."/>
        </authorList>
    </citation>
    <scope>NUCLEOTIDE SEQUENCE [LARGE SCALE GENOMIC DNA]</scope>
    <source>
        <strain evidence="2">CUR178</strain>
    </source>
</reference>
<feature type="compositionally biased region" description="Polar residues" evidence="1">
    <location>
        <begin position="225"/>
        <end position="234"/>
    </location>
</feature>
<dbReference type="SUPFAM" id="SSF52058">
    <property type="entry name" value="L domain-like"/>
    <property type="match status" value="1"/>
</dbReference>
<evidence type="ECO:0000313" key="3">
    <source>
        <dbReference type="Proteomes" id="UP000674179"/>
    </source>
</evidence>
<feature type="compositionally biased region" description="Polar residues" evidence="1">
    <location>
        <begin position="483"/>
        <end position="497"/>
    </location>
</feature>
<feature type="compositionally biased region" description="Low complexity" evidence="1">
    <location>
        <begin position="267"/>
        <end position="280"/>
    </location>
</feature>
<sequence>MQSPQRMNRAASSTLALVLNKSTSPNGILDVNGNLSYDERRRNTTPAVTPLPVTVLHTPPPTVSNSISESRIEVHASSEPRYDDPGRESPTSQGASVALKKQLPPLTGLLVVAKGPAITRTDAVISRSARISLASSPTTSTPTEPPTPLNAVVPDICSSCKPSPRPTAARPLITRTTPVSFNMTEEMPASKREIQSIQEALRQFNARLMEENEKEKARCNRRNSHASSPGSSTVALPAAHLPRTAASPSATKSNPLQTQLSRDDDSSGSSRATASKTSTSVRLPLPRATTSSQMITQPSPPRCSLVAVISSSSSSSSPSEPVSVPHDRDNFSENAATAHAAASPPLFAQGPRTVQSPRQMPPFSISPSRDDANTPPIIPTPRPTKAAVGNPRIAAARPPPSPRTSPPAMSSLQDRYAQGSSADEQKNAWPSVAKPLPLPTSFISSPPPPVGPVYSAVEIQEGTSLLAGSPGGRWGLLSDSKRPSVSGSNGVQATADKTTPTTASSSSSATTSPPVLQPMLPGLRKSHSMDELDDVGEESATTQQARVELPHTTTGALPLSSPAVMASLPPHNDDPSNGCLRGPPSRSKDRHDDGPHCLPHVTSNGATGNSPLSTLPFFSSTDVRHGQSSPNSAASKEAVATTATAKPPKSINQGPAVGRGPSDTAPTRTPPRANGSSCGGPAKRPNSALKHNGRYSPARCNPSAGSAAGRHTNGQHRSSADGTIPDIDAETTALASYLEEEDLNLSMSTFNSVGSTLAQSLTLRVLNLKASTISSEGLRGLADIPTLKSVCVSHMRYLTTLVPLVTPTARANGRQCGIEEIDAQFSPLMNEGIWGLERLRRLRRLDLGMTPISDVTCLSASHSLNDLCLTGTRVDSPGLAGLERLPTLVLLNVARTKVTSLKQLAKSRSIQTLIAYSCHITDDGLIGVGEMPRLGTLDVSTTKVTSLSVLQKSRSLKSLRAQWLSLKNCHDIIQQRRAQMDGIASDSSMAWRDTEAGISGLAGIPTLESVDLSFNTIRSFHSLCRSKSLKHLILRRTRVNNSGISSVAQLAGTLETLVITNLTDVLDESDDAETSGASNSADGLLSTIGDIHVLRRLTSIDLSFTDVYDLRLLQDLRSLRELVIVETLVTVDGLRGIEKIPTLETLDISQTSITSLQFLVGGAPALRKILVKSNRHVRGFKLGRIGQLRALQHLDVSDTVVEDMETALKPTWRLKTLIWRWKERRDSKGPAPALECWVTAPRLVGMNTMPCLTTLDLTNSSVHDLAFLEGSASLTTLYLKCCRLLRNSTVKWLGTLPVLEVLELTDNRHISDVTCLRTCRRLRELRLHHTYVTKAGLQGVTDLPELKVLDITNTRAEDDVKDEEVHGALERSRLLEDSNVREGSTVLDSSAAPAQFRVPRRRRVSFIANDAGETLSHKQEKCE</sequence>
<dbReference type="OrthoDB" id="120976at2759"/>
<gene>
    <name evidence="2" type="ORF">CUR178_05727</name>
</gene>
<name>A0A836KP85_LEIEN</name>
<dbReference type="GeneID" id="94172920"/>
<dbReference type="PANTHER" id="PTHR12904:SF23">
    <property type="entry name" value="PROTEIN ZER-1 HOMOLOG"/>
    <property type="match status" value="1"/>
</dbReference>
<feature type="compositionally biased region" description="Low complexity" evidence="1">
    <location>
        <begin position="498"/>
        <end position="514"/>
    </location>
</feature>
<dbReference type="SUPFAM" id="SSF52047">
    <property type="entry name" value="RNI-like"/>
    <property type="match status" value="1"/>
</dbReference>
<keyword evidence="3" id="KW-1185">Reference proteome</keyword>
<feature type="compositionally biased region" description="Basic and acidic residues" evidence="1">
    <location>
        <begin position="70"/>
        <end position="87"/>
    </location>
</feature>
<feature type="region of interest" description="Disordered" evidence="1">
    <location>
        <begin position="468"/>
        <end position="726"/>
    </location>
</feature>
<dbReference type="KEGG" id="lenr:94172920"/>
<dbReference type="InterPro" id="IPR051341">
    <property type="entry name" value="Zyg-11_UBL_adapter"/>
</dbReference>
<feature type="region of interest" description="Disordered" evidence="1">
    <location>
        <begin position="212"/>
        <end position="433"/>
    </location>
</feature>
<feature type="compositionally biased region" description="Polar residues" evidence="1">
    <location>
        <begin position="246"/>
        <end position="260"/>
    </location>
</feature>
<organism evidence="2 3">
    <name type="scientific">Leishmania enriettii</name>
    <dbReference type="NCBI Taxonomy" id="5663"/>
    <lineage>
        <taxon>Eukaryota</taxon>
        <taxon>Discoba</taxon>
        <taxon>Euglenozoa</taxon>
        <taxon>Kinetoplastea</taxon>
        <taxon>Metakinetoplastina</taxon>
        <taxon>Trypanosomatida</taxon>
        <taxon>Trypanosomatidae</taxon>
        <taxon>Leishmaniinae</taxon>
        <taxon>Leishmania</taxon>
    </lineage>
</organism>
<proteinExistence type="predicted"/>
<dbReference type="Proteomes" id="UP000674179">
    <property type="component" value="Chromosome 16"/>
</dbReference>
<feature type="compositionally biased region" description="Polar residues" evidence="1">
    <location>
        <begin position="601"/>
        <end position="631"/>
    </location>
</feature>
<feature type="compositionally biased region" description="Polar residues" evidence="1">
    <location>
        <begin position="539"/>
        <end position="555"/>
    </location>
</feature>
<dbReference type="Gene3D" id="3.80.10.10">
    <property type="entry name" value="Ribonuclease Inhibitor"/>
    <property type="match status" value="3"/>
</dbReference>
<evidence type="ECO:0000256" key="1">
    <source>
        <dbReference type="SAM" id="MobiDB-lite"/>
    </source>
</evidence>
<dbReference type="PANTHER" id="PTHR12904">
    <property type="match status" value="1"/>
</dbReference>
<dbReference type="RefSeq" id="XP_067694274.1">
    <property type="nucleotide sequence ID" value="XM_067837410.1"/>
</dbReference>
<comment type="caution">
    <text evidence="2">The sequence shown here is derived from an EMBL/GenBank/DDBJ whole genome shotgun (WGS) entry which is preliminary data.</text>
</comment>